<dbReference type="Proteomes" id="UP000078559">
    <property type="component" value="Chromosome 2"/>
</dbReference>
<keyword evidence="3" id="KW-1185">Reference proteome</keyword>
<accession>A0A194VQ28</accession>
<reference evidence="2" key="1">
    <citation type="submission" date="2014-12" db="EMBL/GenBank/DDBJ databases">
        <title>Genome Sequence of Valsa Canker Pathogens Uncovers a Specific Adaption of Colonization on Woody Bark.</title>
        <authorList>
            <person name="Yin Z."/>
            <person name="Liu H."/>
            <person name="Gao X."/>
            <person name="Li Z."/>
            <person name="Song N."/>
            <person name="Ke X."/>
            <person name="Dai Q."/>
            <person name="Wu Y."/>
            <person name="Sun Y."/>
            <person name="Xu J.-R."/>
            <person name="Kang Z.K."/>
            <person name="Wang L."/>
            <person name="Huang L."/>
        </authorList>
    </citation>
    <scope>NUCLEOTIDE SEQUENCE [LARGE SCALE GENOMIC DNA]</scope>
    <source>
        <strain evidence="2">03-8</strain>
    </source>
</reference>
<dbReference type="EMBL" id="CM003099">
    <property type="protein sequence ID" value="KUI66284.1"/>
    <property type="molecule type" value="Genomic_DNA"/>
</dbReference>
<name>A0A194VQ28_CYTMA</name>
<evidence type="ECO:0000313" key="2">
    <source>
        <dbReference type="EMBL" id="KUI66284.1"/>
    </source>
</evidence>
<organism evidence="2 3">
    <name type="scientific">Cytospora mali</name>
    <name type="common">Apple Valsa canker fungus</name>
    <name type="synonym">Valsa mali</name>
    <dbReference type="NCBI Taxonomy" id="578113"/>
    <lineage>
        <taxon>Eukaryota</taxon>
        <taxon>Fungi</taxon>
        <taxon>Dikarya</taxon>
        <taxon>Ascomycota</taxon>
        <taxon>Pezizomycotina</taxon>
        <taxon>Sordariomycetes</taxon>
        <taxon>Sordariomycetidae</taxon>
        <taxon>Diaporthales</taxon>
        <taxon>Cytosporaceae</taxon>
        <taxon>Cytospora</taxon>
    </lineage>
</organism>
<dbReference type="AlphaFoldDB" id="A0A194VQ28"/>
<sequence length="129" mass="13968">MAIAAILDEIAAGTRYTFLESGWSHAKVTTIQKQPKPSINSSVPPLQSSTSNPPQDGDSTASLLGPFFRTNDQINVDNFGKIHDYQSTLDYSDAGVLLDMEETVDEALARALDSPNNVIIWTEVETPTG</sequence>
<feature type="region of interest" description="Disordered" evidence="1">
    <location>
        <begin position="30"/>
        <end position="64"/>
    </location>
</feature>
<feature type="compositionally biased region" description="Polar residues" evidence="1">
    <location>
        <begin position="30"/>
        <end position="62"/>
    </location>
</feature>
<evidence type="ECO:0000313" key="3">
    <source>
        <dbReference type="Proteomes" id="UP000078559"/>
    </source>
</evidence>
<evidence type="ECO:0000256" key="1">
    <source>
        <dbReference type="SAM" id="MobiDB-lite"/>
    </source>
</evidence>
<proteinExistence type="predicted"/>
<protein>
    <submittedName>
        <fullName evidence="2">Uncharacterized protein</fullName>
    </submittedName>
</protein>
<gene>
    <name evidence="2" type="ORF">VM1G_02205</name>
</gene>